<dbReference type="Proteomes" id="UP000310689">
    <property type="component" value="Unassembled WGS sequence"/>
</dbReference>
<gene>
    <name evidence="2" type="ORF">E3P86_04194</name>
</gene>
<feature type="compositionally biased region" description="Basic and acidic residues" evidence="1">
    <location>
        <begin position="41"/>
        <end position="51"/>
    </location>
</feature>
<accession>A0A4V4M2E4</accession>
<dbReference type="AlphaFoldDB" id="A0A4V4M2E4"/>
<evidence type="ECO:0000313" key="3">
    <source>
        <dbReference type="Proteomes" id="UP000310689"/>
    </source>
</evidence>
<sequence length="66" mass="7363">RESEIVLSSNNPRSISACNHSGKVLPPNLLFKQQPVAPFCEHQDGRPRELLGKGQQSPLSRQKVEE</sequence>
<name>A0A4V4M2E4_WALIC</name>
<evidence type="ECO:0000313" key="2">
    <source>
        <dbReference type="EMBL" id="TIB23954.1"/>
    </source>
</evidence>
<comment type="caution">
    <text evidence="2">The sequence shown here is derived from an EMBL/GenBank/DDBJ whole genome shotgun (WGS) entry which is preliminary data.</text>
</comment>
<reference evidence="2 3" key="1">
    <citation type="submission" date="2019-03" db="EMBL/GenBank/DDBJ databases">
        <title>Sequencing 23 genomes of Wallemia ichthyophaga.</title>
        <authorList>
            <person name="Gostincar C."/>
        </authorList>
    </citation>
    <scope>NUCLEOTIDE SEQUENCE [LARGE SCALE GENOMIC DNA]</scope>
    <source>
        <strain evidence="2 3">EXF-6200</strain>
    </source>
</reference>
<feature type="region of interest" description="Disordered" evidence="1">
    <location>
        <begin position="40"/>
        <end position="66"/>
    </location>
</feature>
<feature type="non-terminal residue" evidence="2">
    <location>
        <position position="1"/>
    </location>
</feature>
<proteinExistence type="predicted"/>
<evidence type="ECO:0000256" key="1">
    <source>
        <dbReference type="SAM" id="MobiDB-lite"/>
    </source>
</evidence>
<dbReference type="EMBL" id="SPOI01000689">
    <property type="protein sequence ID" value="TIB23954.1"/>
    <property type="molecule type" value="Genomic_DNA"/>
</dbReference>
<protein>
    <submittedName>
        <fullName evidence="2">Uncharacterized protein</fullName>
    </submittedName>
</protein>
<organism evidence="2 3">
    <name type="scientific">Wallemia ichthyophaga</name>
    <dbReference type="NCBI Taxonomy" id="245174"/>
    <lineage>
        <taxon>Eukaryota</taxon>
        <taxon>Fungi</taxon>
        <taxon>Dikarya</taxon>
        <taxon>Basidiomycota</taxon>
        <taxon>Wallemiomycotina</taxon>
        <taxon>Wallemiomycetes</taxon>
        <taxon>Wallemiales</taxon>
        <taxon>Wallemiaceae</taxon>
        <taxon>Wallemia</taxon>
    </lineage>
</organism>